<feature type="transmembrane region" description="Helical" evidence="7">
    <location>
        <begin position="256"/>
        <end position="276"/>
    </location>
</feature>
<feature type="transmembrane region" description="Helical" evidence="7">
    <location>
        <begin position="167"/>
        <end position="189"/>
    </location>
</feature>
<dbReference type="GO" id="GO:0009941">
    <property type="term" value="C:chloroplast envelope"/>
    <property type="evidence" value="ECO:0007669"/>
    <property type="project" value="UniProtKB-SubCell"/>
</dbReference>
<accession>A0AA38L8R0</accession>
<dbReference type="InterPro" id="IPR004710">
    <property type="entry name" value="Bilac:Na_transpt"/>
</dbReference>
<evidence type="ECO:0000256" key="6">
    <source>
        <dbReference type="ARBA" id="ARBA00023136"/>
    </source>
</evidence>
<sequence>MAGICFSSSSSPFKPQISHFPRSLIIYPVSISRSQHLSTPRNLRTSFSLNNAEVPLKLVNANSCKKPRGLLEFRSAKVTQLECTRRQGEALNEEGWSNGLLQRGDLLSSGFPLCVALACFAGLARPQAFLWIRGKWQIAGLTLTMLGMGMTLSLKDLQGALAMPREILGGVLLQYTVMPISGALVSKLLGLPSHYAAGLVLVACCPGGTASNVVTYIARGNVALSVLMTAASTFLAVVMTPFLTAKLAGQYVAVDAGGLFVSTLQVILIPVLTGAIMNQYIPTVVSKLSPFTPLVAVITVSALCASAIAQNASAILSSGGQVIVAVGALHSAGYVFGYLLSKLLGFDGPTSRTISIEVGMQACL</sequence>
<comment type="subcellular location">
    <subcellularLocation>
        <location evidence="2">Membrane</location>
        <topology evidence="2">Multi-pass membrane protein</topology>
    </subcellularLocation>
    <subcellularLocation>
        <location evidence="1">Plastid</location>
        <location evidence="1">Chloroplast envelope</location>
    </subcellularLocation>
</comment>
<dbReference type="Pfam" id="PF01758">
    <property type="entry name" value="SBF"/>
    <property type="match status" value="1"/>
</dbReference>
<protein>
    <submittedName>
        <fullName evidence="8">Uncharacterized protein</fullName>
    </submittedName>
</protein>
<evidence type="ECO:0000256" key="7">
    <source>
        <dbReference type="SAM" id="Phobius"/>
    </source>
</evidence>
<feature type="transmembrane region" description="Helical" evidence="7">
    <location>
        <begin position="136"/>
        <end position="155"/>
    </location>
</feature>
<organism evidence="8 9">
    <name type="scientific">Taxus chinensis</name>
    <name type="common">Chinese yew</name>
    <name type="synonym">Taxus wallichiana var. chinensis</name>
    <dbReference type="NCBI Taxonomy" id="29808"/>
    <lineage>
        <taxon>Eukaryota</taxon>
        <taxon>Viridiplantae</taxon>
        <taxon>Streptophyta</taxon>
        <taxon>Embryophyta</taxon>
        <taxon>Tracheophyta</taxon>
        <taxon>Spermatophyta</taxon>
        <taxon>Pinopsida</taxon>
        <taxon>Pinidae</taxon>
        <taxon>Conifers II</taxon>
        <taxon>Cupressales</taxon>
        <taxon>Taxaceae</taxon>
        <taxon>Taxus</taxon>
    </lineage>
</organism>
<dbReference type="InterPro" id="IPR002657">
    <property type="entry name" value="BilAc:Na_symport/Acr3"/>
</dbReference>
<feature type="transmembrane region" description="Helical" evidence="7">
    <location>
        <begin position="222"/>
        <end position="244"/>
    </location>
</feature>
<dbReference type="GO" id="GO:0016020">
    <property type="term" value="C:membrane"/>
    <property type="evidence" value="ECO:0007669"/>
    <property type="project" value="UniProtKB-SubCell"/>
</dbReference>
<keyword evidence="9" id="KW-1185">Reference proteome</keyword>
<dbReference type="PANTHER" id="PTHR10361">
    <property type="entry name" value="SODIUM-BILE ACID COTRANSPORTER"/>
    <property type="match status" value="1"/>
</dbReference>
<evidence type="ECO:0000256" key="1">
    <source>
        <dbReference type="ARBA" id="ARBA00004119"/>
    </source>
</evidence>
<evidence type="ECO:0000313" key="8">
    <source>
        <dbReference type="EMBL" id="KAH9315621.1"/>
    </source>
</evidence>
<keyword evidence="4 7" id="KW-0812">Transmembrane</keyword>
<dbReference type="InterPro" id="IPR038770">
    <property type="entry name" value="Na+/solute_symporter_sf"/>
</dbReference>
<dbReference type="PANTHER" id="PTHR10361:SF28">
    <property type="entry name" value="P3 PROTEIN-RELATED"/>
    <property type="match status" value="1"/>
</dbReference>
<evidence type="ECO:0000313" key="9">
    <source>
        <dbReference type="Proteomes" id="UP000824469"/>
    </source>
</evidence>
<keyword evidence="6 7" id="KW-0472">Membrane</keyword>
<dbReference type="Proteomes" id="UP000824469">
    <property type="component" value="Unassembled WGS sequence"/>
</dbReference>
<feature type="transmembrane region" description="Helical" evidence="7">
    <location>
        <begin position="321"/>
        <end position="340"/>
    </location>
</feature>
<comment type="caution">
    <text evidence="8">The sequence shown here is derived from an EMBL/GenBank/DDBJ whole genome shotgun (WGS) entry which is preliminary data.</text>
</comment>
<dbReference type="EMBL" id="JAHRHJ020000005">
    <property type="protein sequence ID" value="KAH9315621.1"/>
    <property type="molecule type" value="Genomic_DNA"/>
</dbReference>
<evidence type="ECO:0000256" key="5">
    <source>
        <dbReference type="ARBA" id="ARBA00022989"/>
    </source>
</evidence>
<keyword evidence="5 7" id="KW-1133">Transmembrane helix</keyword>
<name>A0AA38L8R0_TAXCH</name>
<dbReference type="Gene3D" id="1.20.1530.20">
    <property type="match status" value="1"/>
</dbReference>
<evidence type="ECO:0000256" key="3">
    <source>
        <dbReference type="ARBA" id="ARBA00006528"/>
    </source>
</evidence>
<evidence type="ECO:0000256" key="2">
    <source>
        <dbReference type="ARBA" id="ARBA00004141"/>
    </source>
</evidence>
<evidence type="ECO:0000256" key="4">
    <source>
        <dbReference type="ARBA" id="ARBA00022692"/>
    </source>
</evidence>
<reference evidence="8 9" key="1">
    <citation type="journal article" date="2021" name="Nat. Plants">
        <title>The Taxus genome provides insights into paclitaxel biosynthesis.</title>
        <authorList>
            <person name="Xiong X."/>
            <person name="Gou J."/>
            <person name="Liao Q."/>
            <person name="Li Y."/>
            <person name="Zhou Q."/>
            <person name="Bi G."/>
            <person name="Li C."/>
            <person name="Du R."/>
            <person name="Wang X."/>
            <person name="Sun T."/>
            <person name="Guo L."/>
            <person name="Liang H."/>
            <person name="Lu P."/>
            <person name="Wu Y."/>
            <person name="Zhang Z."/>
            <person name="Ro D.K."/>
            <person name="Shang Y."/>
            <person name="Huang S."/>
            <person name="Yan J."/>
        </authorList>
    </citation>
    <scope>NUCLEOTIDE SEQUENCE [LARGE SCALE GENOMIC DNA]</scope>
    <source>
        <strain evidence="8">Ta-2019</strain>
    </source>
</reference>
<gene>
    <name evidence="8" type="ORF">KI387_024248</name>
</gene>
<comment type="similarity">
    <text evidence="3">Belongs to the bile acid:sodium symporter (BASS) (TC 2.A.28) family.</text>
</comment>
<feature type="transmembrane region" description="Helical" evidence="7">
    <location>
        <begin position="288"/>
        <end position="309"/>
    </location>
</feature>
<proteinExistence type="inferred from homology"/>
<dbReference type="AlphaFoldDB" id="A0AA38L8R0"/>
<feature type="transmembrane region" description="Helical" evidence="7">
    <location>
        <begin position="195"/>
        <end position="215"/>
    </location>
</feature>